<name>A0ABV2APJ3_9EUKA</name>
<dbReference type="Gene3D" id="3.40.50.460">
    <property type="entry name" value="Phosphofructokinase domain"/>
    <property type="match status" value="1"/>
</dbReference>
<dbReference type="Pfam" id="PF00316">
    <property type="entry name" value="FBPase"/>
    <property type="match status" value="1"/>
</dbReference>
<dbReference type="SUPFAM" id="SSF53784">
    <property type="entry name" value="Phosphofructokinase"/>
    <property type="match status" value="1"/>
</dbReference>
<evidence type="ECO:0000313" key="6">
    <source>
        <dbReference type="Proteomes" id="UP001439008"/>
    </source>
</evidence>
<comment type="caution">
    <text evidence="5">The sequence shown here is derived from an EMBL/GenBank/DDBJ whole genome shotgun (WGS) entry which is preliminary data.</text>
</comment>
<evidence type="ECO:0000313" key="5">
    <source>
        <dbReference type="EMBL" id="MES1921444.1"/>
    </source>
</evidence>
<dbReference type="Gene3D" id="3.30.540.10">
    <property type="entry name" value="Fructose-1,6-Bisphosphatase, subunit A, domain 1"/>
    <property type="match status" value="1"/>
</dbReference>
<feature type="domain" description="Fructose-1-6-bisphosphatase class I N-terminal" evidence="4">
    <location>
        <begin position="248"/>
        <end position="396"/>
    </location>
</feature>
<dbReference type="SUPFAM" id="SSF56655">
    <property type="entry name" value="Carbohydrate phosphatase"/>
    <property type="match status" value="1"/>
</dbReference>
<dbReference type="Proteomes" id="UP001439008">
    <property type="component" value="Unassembled WGS sequence"/>
</dbReference>
<reference evidence="5 6" key="1">
    <citation type="journal article" date="2024" name="BMC Biol.">
        <title>Comparative genomics of Ascetosporea gives new insight into the evolutionary basis for animal parasitism in Rhizaria.</title>
        <authorList>
            <person name="Hiltunen Thoren M."/>
            <person name="Onut-Brannstrom I."/>
            <person name="Alfjorden A."/>
            <person name="Peckova H."/>
            <person name="Swords F."/>
            <person name="Hooper C."/>
            <person name="Holzer A.S."/>
            <person name="Bass D."/>
            <person name="Burki F."/>
        </authorList>
    </citation>
    <scope>NUCLEOTIDE SEQUENCE [LARGE SCALE GENOMIC DNA]</scope>
    <source>
        <strain evidence="5">20-A016</strain>
    </source>
</reference>
<evidence type="ECO:0000256" key="3">
    <source>
        <dbReference type="ARBA" id="ARBA00024331"/>
    </source>
</evidence>
<dbReference type="InterPro" id="IPR033391">
    <property type="entry name" value="FBPase_N"/>
</dbReference>
<evidence type="ECO:0000256" key="1">
    <source>
        <dbReference type="ARBA" id="ARBA00022723"/>
    </source>
</evidence>
<evidence type="ECO:0000256" key="2">
    <source>
        <dbReference type="ARBA" id="ARBA00022842"/>
    </source>
</evidence>
<dbReference type="PANTHER" id="PTHR11556:SF1">
    <property type="entry name" value="FRUCTOSE-BISPHOSPHATASE"/>
    <property type="match status" value="1"/>
</dbReference>
<protein>
    <recommendedName>
        <fullName evidence="4">Fructose-1-6-bisphosphatase class I N-terminal domain-containing protein</fullName>
    </recommendedName>
</protein>
<keyword evidence="6" id="KW-1185">Reference proteome</keyword>
<proteinExistence type="predicted"/>
<feature type="non-terminal residue" evidence="5">
    <location>
        <position position="398"/>
    </location>
</feature>
<dbReference type="InterPro" id="IPR000146">
    <property type="entry name" value="FBPase_class-1"/>
</dbReference>
<gene>
    <name evidence="5" type="ORF">MHBO_002975</name>
</gene>
<keyword evidence="2" id="KW-0460">Magnesium</keyword>
<accession>A0ABV2APJ3</accession>
<dbReference type="PANTHER" id="PTHR11556">
    <property type="entry name" value="FRUCTOSE-1,6-BISPHOSPHATASE-RELATED"/>
    <property type="match status" value="1"/>
</dbReference>
<evidence type="ECO:0000259" key="4">
    <source>
        <dbReference type="Pfam" id="PF00316"/>
    </source>
</evidence>
<dbReference type="EMBL" id="JBDODL010001354">
    <property type="protein sequence ID" value="MES1921444.1"/>
    <property type="molecule type" value="Genomic_DNA"/>
</dbReference>
<organism evidence="5 6">
    <name type="scientific">Bonamia ostreae</name>
    <dbReference type="NCBI Taxonomy" id="126728"/>
    <lineage>
        <taxon>Eukaryota</taxon>
        <taxon>Sar</taxon>
        <taxon>Rhizaria</taxon>
        <taxon>Endomyxa</taxon>
        <taxon>Ascetosporea</taxon>
        <taxon>Haplosporida</taxon>
        <taxon>Bonamia</taxon>
    </lineage>
</organism>
<keyword evidence="1" id="KW-0479">Metal-binding</keyword>
<comment type="pathway">
    <text evidence="3">Carbohydrate biosynthesis.</text>
</comment>
<dbReference type="InterPro" id="IPR035966">
    <property type="entry name" value="PKF_sf"/>
</dbReference>
<sequence>MEINFELEVKRLRDIMSKIGCVNIFVSEGACVPMITKQLENSGKKVERDQSGNIRLSNINVGEWIAKNFGPKIGSEKNVTVKSGYFCRAAAADDFDKKLIKNCCKIAVKEAIKKSTGIIGPNENKNDQIELIPLEHIKGGRKFDINQKWFSEMMLDIGQPFKFDDGYVRRKTLNSRKISVFSAKKNPIRNKGLFTDKKELSSIETELSNEVNFASRSSLSLLHSSDREEYLFKNLINKFSGLEISDAVNLNEVIERLMVSFKFLSEQIIKAGVLGDHNDKNTFKMLSNVAENTIRSSLQSLHSVKNINFRAEKFPKNSKNLDENFSKFDIYCDALDGESNIKANISTGTLFGIYRNDSSMLPKCNKIVVSGYCLFGTSVILSIAFPNRVVSFKLNQSS</sequence>